<reference evidence="1" key="1">
    <citation type="submission" date="2020-12" db="EMBL/GenBank/DDBJ databases">
        <title>Metabolic potential, ecology and presence of endohyphal bacteria is reflected in genomic diversity of Mucoromycotina.</title>
        <authorList>
            <person name="Muszewska A."/>
            <person name="Okrasinska A."/>
            <person name="Steczkiewicz K."/>
            <person name="Drgas O."/>
            <person name="Orlowska M."/>
            <person name="Perlinska-Lenart U."/>
            <person name="Aleksandrzak-Piekarczyk T."/>
            <person name="Szatraj K."/>
            <person name="Zielenkiewicz U."/>
            <person name="Pilsyk S."/>
            <person name="Malc E."/>
            <person name="Mieczkowski P."/>
            <person name="Kruszewska J.S."/>
            <person name="Biernat P."/>
            <person name="Pawlowska J."/>
        </authorList>
    </citation>
    <scope>NUCLEOTIDE SEQUENCE</scope>
    <source>
        <strain evidence="1">WA0000051536</strain>
    </source>
</reference>
<accession>A0A8H7PHF4</accession>
<gene>
    <name evidence="1" type="ORF">INT44_000156</name>
</gene>
<dbReference type="InterPro" id="IPR007757">
    <property type="entry name" value="MT-A70-like"/>
</dbReference>
<dbReference type="GO" id="GO:0005634">
    <property type="term" value="C:nucleus"/>
    <property type="evidence" value="ECO:0007669"/>
    <property type="project" value="TreeGrafter"/>
</dbReference>
<organism evidence="1 2">
    <name type="scientific">Umbelopsis vinacea</name>
    <dbReference type="NCBI Taxonomy" id="44442"/>
    <lineage>
        <taxon>Eukaryota</taxon>
        <taxon>Fungi</taxon>
        <taxon>Fungi incertae sedis</taxon>
        <taxon>Mucoromycota</taxon>
        <taxon>Mucoromycotina</taxon>
        <taxon>Umbelopsidomycetes</taxon>
        <taxon>Umbelopsidales</taxon>
        <taxon>Umbelopsidaceae</taxon>
        <taxon>Umbelopsis</taxon>
    </lineage>
</organism>
<evidence type="ECO:0000313" key="1">
    <source>
        <dbReference type="EMBL" id="KAG2174042.1"/>
    </source>
</evidence>
<dbReference type="EMBL" id="JAEPRA010000017">
    <property type="protein sequence ID" value="KAG2174042.1"/>
    <property type="molecule type" value="Genomic_DNA"/>
</dbReference>
<dbReference type="OrthoDB" id="426718at2759"/>
<comment type="caution">
    <text evidence="1">The sequence shown here is derived from an EMBL/GenBank/DDBJ whole genome shotgun (WGS) entry which is preliminary data.</text>
</comment>
<sequence length="337" mass="38479">MSLRRQTQNTLSITTITTSTSAPVAKKPTQLSLANFFSGVKKVKPKADTPDDLISRYIIPNDLFSGVKQMRGLYNSKRVSATEPKTAYWEIEDMNDCVSVLDEVMSQTEATSSQSPIEGMLIDPPWDFYVADGRNDGRCTWSLTNMMSLMENVLQHMSAGLIFMWTHKSTQADVVRMMYTLGCTYVENLVWFKKTLSNVLQDRPSPYFSSSKEILLIFKRGEGFELRHQRTADVLIDFERPTEQWIHEEYTELKPPGVYDMIETLLPKAGFDQALGRGRFLELWAKRQAPRRDGWLAFHNIKTAEDTEVKQIIQKDMMDTANNESEVAEVASMADQN</sequence>
<evidence type="ECO:0000313" key="2">
    <source>
        <dbReference type="Proteomes" id="UP000612746"/>
    </source>
</evidence>
<dbReference type="Gene3D" id="3.40.50.150">
    <property type="entry name" value="Vaccinia Virus protein VP39"/>
    <property type="match status" value="1"/>
</dbReference>
<dbReference type="Pfam" id="PF05063">
    <property type="entry name" value="MT-A70"/>
    <property type="match status" value="1"/>
</dbReference>
<dbReference type="AlphaFoldDB" id="A0A8H7PHF4"/>
<proteinExistence type="predicted"/>
<dbReference type="PANTHER" id="PTHR12829">
    <property type="entry name" value="N6-ADENOSINE-METHYLTRANSFERASE"/>
    <property type="match status" value="1"/>
</dbReference>
<dbReference type="Proteomes" id="UP000612746">
    <property type="component" value="Unassembled WGS sequence"/>
</dbReference>
<protein>
    <submittedName>
        <fullName evidence="1">Uncharacterized protein</fullName>
    </submittedName>
</protein>
<dbReference type="InterPro" id="IPR029063">
    <property type="entry name" value="SAM-dependent_MTases_sf"/>
</dbReference>
<keyword evidence="2" id="KW-1185">Reference proteome</keyword>
<dbReference type="GO" id="GO:0008168">
    <property type="term" value="F:methyltransferase activity"/>
    <property type="evidence" value="ECO:0007669"/>
    <property type="project" value="TreeGrafter"/>
</dbReference>
<name>A0A8H7PHF4_9FUNG</name>
<dbReference type="SUPFAM" id="SSF53335">
    <property type="entry name" value="S-adenosyl-L-methionine-dependent methyltransferases"/>
    <property type="match status" value="1"/>
</dbReference>
<dbReference type="GO" id="GO:0036396">
    <property type="term" value="C:RNA N6-methyladenosine methyltransferase complex"/>
    <property type="evidence" value="ECO:0007669"/>
    <property type="project" value="TreeGrafter"/>
</dbReference>
<dbReference type="PANTHER" id="PTHR12829:SF8">
    <property type="entry name" value="CHROMOSOME UNDETERMINED SCAFFOLD_82, WHOLE GENOME SHOTGUN SEQUENCE"/>
    <property type="match status" value="1"/>
</dbReference>